<name>A0A501WC13_9BACT</name>
<dbReference type="InterPro" id="IPR004360">
    <property type="entry name" value="Glyas_Fos-R_dOase_dom"/>
</dbReference>
<evidence type="ECO:0000259" key="1">
    <source>
        <dbReference type="PROSITE" id="PS51819"/>
    </source>
</evidence>
<dbReference type="AlphaFoldDB" id="A0A501WC13"/>
<comment type="caution">
    <text evidence="2">The sequence shown here is derived from an EMBL/GenBank/DDBJ whole genome shotgun (WGS) entry which is preliminary data.</text>
</comment>
<dbReference type="Pfam" id="PF00903">
    <property type="entry name" value="Glyoxalase"/>
    <property type="match status" value="1"/>
</dbReference>
<keyword evidence="3" id="KW-1185">Reference proteome</keyword>
<accession>A0A501WC13</accession>
<dbReference type="EMBL" id="VFRQ01000002">
    <property type="protein sequence ID" value="TPE45614.1"/>
    <property type="molecule type" value="Genomic_DNA"/>
</dbReference>
<dbReference type="PANTHER" id="PTHR21366">
    <property type="entry name" value="GLYOXALASE FAMILY PROTEIN"/>
    <property type="match status" value="1"/>
</dbReference>
<dbReference type="PROSITE" id="PS51819">
    <property type="entry name" value="VOC"/>
    <property type="match status" value="1"/>
</dbReference>
<dbReference type="PANTHER" id="PTHR21366:SF22">
    <property type="entry name" value="VOC DOMAIN-CONTAINING PROTEIN"/>
    <property type="match status" value="1"/>
</dbReference>
<dbReference type="SUPFAM" id="SSF54593">
    <property type="entry name" value="Glyoxalase/Bleomycin resistance protein/Dihydroxybiphenyl dioxygenase"/>
    <property type="match status" value="1"/>
</dbReference>
<dbReference type="InterPro" id="IPR050383">
    <property type="entry name" value="GlyoxalaseI/FosfomycinResist"/>
</dbReference>
<evidence type="ECO:0000313" key="3">
    <source>
        <dbReference type="Proteomes" id="UP000316727"/>
    </source>
</evidence>
<protein>
    <submittedName>
        <fullName evidence="2">VOC family protein</fullName>
    </submittedName>
</protein>
<reference evidence="2 3" key="1">
    <citation type="submission" date="2019-06" db="EMBL/GenBank/DDBJ databases">
        <title>A novel bacterium of genus Pontibacter, isolated from marine sediment.</title>
        <authorList>
            <person name="Huang H."/>
            <person name="Mo K."/>
            <person name="Hu Y."/>
        </authorList>
    </citation>
    <scope>NUCLEOTIDE SEQUENCE [LARGE SCALE GENOMIC DNA]</scope>
    <source>
        <strain evidence="2 3">HB172049</strain>
    </source>
</reference>
<dbReference type="Proteomes" id="UP000316727">
    <property type="component" value="Unassembled WGS sequence"/>
</dbReference>
<evidence type="ECO:0000313" key="2">
    <source>
        <dbReference type="EMBL" id="TPE45614.1"/>
    </source>
</evidence>
<feature type="domain" description="VOC" evidence="1">
    <location>
        <begin position="16"/>
        <end position="137"/>
    </location>
</feature>
<proteinExistence type="predicted"/>
<gene>
    <name evidence="2" type="ORF">FJM65_04390</name>
</gene>
<organism evidence="2 3">
    <name type="scientific">Pontibacter mangrovi</name>
    <dbReference type="NCBI Taxonomy" id="2589816"/>
    <lineage>
        <taxon>Bacteria</taxon>
        <taxon>Pseudomonadati</taxon>
        <taxon>Bacteroidota</taxon>
        <taxon>Cytophagia</taxon>
        <taxon>Cytophagales</taxon>
        <taxon>Hymenobacteraceae</taxon>
        <taxon>Pontibacter</taxon>
    </lineage>
</organism>
<dbReference type="Gene3D" id="3.10.180.10">
    <property type="entry name" value="2,3-Dihydroxybiphenyl 1,2-Dioxygenase, domain 1"/>
    <property type="match status" value="1"/>
</dbReference>
<dbReference type="InterPro" id="IPR029068">
    <property type="entry name" value="Glyas_Bleomycin-R_OHBP_Dase"/>
</dbReference>
<dbReference type="InterPro" id="IPR037523">
    <property type="entry name" value="VOC_core"/>
</dbReference>
<sequence length="141" mass="15780">MVSFSGSAQSNPITLRLNHIAVYVHDLGQSTAFYEDVLQLKQIPEPFHDGLHTWFSLGDAGQLHLIQGAAQNIPRDKNDHLCFSVASIEDFIANLDKHQVAYTNWPGTAKAPTVRVDGVKQIYFQDPDGHWIEVNNDRLGK</sequence>
<dbReference type="OrthoDB" id="192739at2"/>